<evidence type="ECO:0000313" key="3">
    <source>
        <dbReference type="EMBL" id="EPS37252.1"/>
    </source>
</evidence>
<evidence type="ECO:0000256" key="1">
    <source>
        <dbReference type="SAM" id="Phobius"/>
    </source>
</evidence>
<dbReference type="InterPro" id="IPR058257">
    <property type="entry name" value="CorA-like_dom"/>
</dbReference>
<keyword evidence="1" id="KW-0472">Membrane</keyword>
<gene>
    <name evidence="3" type="ORF">H072_9064</name>
</gene>
<feature type="domain" description="CorA-like transporter" evidence="2">
    <location>
        <begin position="7"/>
        <end position="238"/>
    </location>
</feature>
<evidence type="ECO:0000259" key="2">
    <source>
        <dbReference type="Pfam" id="PF26616"/>
    </source>
</evidence>
<dbReference type="EMBL" id="AQGS01000677">
    <property type="protein sequence ID" value="EPS37252.1"/>
    <property type="molecule type" value="Genomic_DNA"/>
</dbReference>
<dbReference type="HOGENOM" id="CLU_029947_3_0_1"/>
<feature type="transmembrane region" description="Helical" evidence="1">
    <location>
        <begin position="435"/>
        <end position="456"/>
    </location>
</feature>
<accession>S8BPU0</accession>
<dbReference type="Pfam" id="PF26616">
    <property type="entry name" value="CorA-like"/>
    <property type="match status" value="1"/>
</dbReference>
<keyword evidence="1" id="KW-1133">Transmembrane helix</keyword>
<dbReference type="Gene3D" id="1.20.58.340">
    <property type="entry name" value="Magnesium transport protein CorA, transmembrane region"/>
    <property type="match status" value="1"/>
</dbReference>
<proteinExistence type="predicted"/>
<reference evidence="3 4" key="1">
    <citation type="journal article" date="2013" name="PLoS Genet.">
        <title>Genomic mechanisms accounting for the adaptation to parasitism in nematode-trapping fungi.</title>
        <authorList>
            <person name="Meerupati T."/>
            <person name="Andersson K.M."/>
            <person name="Friman E."/>
            <person name="Kumar D."/>
            <person name="Tunlid A."/>
            <person name="Ahren D."/>
        </authorList>
    </citation>
    <scope>NUCLEOTIDE SEQUENCE [LARGE SCALE GENOMIC DNA]</scope>
    <source>
        <strain evidence="3 4">CBS 200.50</strain>
    </source>
</reference>
<dbReference type="STRING" id="1284197.S8BPU0"/>
<dbReference type="eggNOG" id="ENOG502SAMN">
    <property type="taxonomic scope" value="Eukaryota"/>
</dbReference>
<feature type="transmembrane region" description="Helical" evidence="1">
    <location>
        <begin position="392"/>
        <end position="415"/>
    </location>
</feature>
<comment type="caution">
    <text evidence="3">The sequence shown here is derived from an EMBL/GenBank/DDBJ whole genome shotgun (WGS) entry which is preliminary data.</text>
</comment>
<sequence>MSTIFSQRAKARLQANTSKIFTQDDVDVMVLNVTRPKQGFPDCPSVTEEHLKSSRNVETYIHEITNSRIFSNTLFVIPQEHSWSRLKITEAAFGSLVGFIDVFPQFLDLVSAFGTKTSEDERLVHGWRSCSEQQTCLQKQHELCYNIQYVEKHGRKLQDPWSVRQVGVYHQLCENVEQSRWLLLGPMQSLLSSLKNTIASEANSCYLTIHAALLLSTSTGWPEYIEYLKTELQKHDDKACYSAIKQGKSQGFTVSYLDLQNLHILQAKFNRAKAAIENSVDIAEGCLKHALASEHSASPVPAESTNLINVYIVEMRGYKASLERLNRQLDSTLDLLSKILAFRNGELLNTSVNASGKMLQSLVDLTNQGKEHQETLAFLATTGQADSAILKALAVVATVCLPASLVATVFSSSLIQSVGVTEEVPANHIVVASQFWIYLVISLPLMAITLLWILYLGRKSRLDMYSVMTRQSLKSA</sequence>
<reference evidence="4" key="2">
    <citation type="submission" date="2013-04" db="EMBL/GenBank/DDBJ databases">
        <title>Genomic mechanisms accounting for the adaptation to parasitism in nematode-trapping fungi.</title>
        <authorList>
            <person name="Ahren D.G."/>
        </authorList>
    </citation>
    <scope>NUCLEOTIDE SEQUENCE [LARGE SCALE GENOMIC DNA]</scope>
    <source>
        <strain evidence="4">CBS 200.50</strain>
    </source>
</reference>
<keyword evidence="1" id="KW-0812">Transmembrane</keyword>
<dbReference type="OMA" id="EFGWVYK"/>
<protein>
    <recommendedName>
        <fullName evidence="2">CorA-like transporter domain-containing protein</fullName>
    </recommendedName>
</protein>
<name>S8BPU0_DACHA</name>
<dbReference type="AlphaFoldDB" id="S8BPU0"/>
<evidence type="ECO:0000313" key="4">
    <source>
        <dbReference type="Proteomes" id="UP000015100"/>
    </source>
</evidence>
<keyword evidence="4" id="KW-1185">Reference proteome</keyword>
<dbReference type="OrthoDB" id="5396681at2759"/>
<organism evidence="3 4">
    <name type="scientific">Dactylellina haptotyla (strain CBS 200.50)</name>
    <name type="common">Nematode-trapping fungus</name>
    <name type="synonym">Monacrosporium haptotylum</name>
    <dbReference type="NCBI Taxonomy" id="1284197"/>
    <lineage>
        <taxon>Eukaryota</taxon>
        <taxon>Fungi</taxon>
        <taxon>Dikarya</taxon>
        <taxon>Ascomycota</taxon>
        <taxon>Pezizomycotina</taxon>
        <taxon>Orbiliomycetes</taxon>
        <taxon>Orbiliales</taxon>
        <taxon>Orbiliaceae</taxon>
        <taxon>Dactylellina</taxon>
    </lineage>
</organism>
<dbReference type="Proteomes" id="UP000015100">
    <property type="component" value="Unassembled WGS sequence"/>
</dbReference>